<feature type="compositionally biased region" description="Polar residues" evidence="5">
    <location>
        <begin position="31"/>
        <end position="48"/>
    </location>
</feature>
<dbReference type="Pfam" id="PF17062">
    <property type="entry name" value="Osw5"/>
    <property type="match status" value="1"/>
</dbReference>
<evidence type="ECO:0000256" key="2">
    <source>
        <dbReference type="ARBA" id="ARBA00022692"/>
    </source>
</evidence>
<reference evidence="7 8" key="1">
    <citation type="submission" date="2019-01" db="EMBL/GenBank/DDBJ databases">
        <title>Draft Genome Sequencing of Zygosaccharomyces mellis Ca-7.</title>
        <authorList>
            <person name="Shiwa Y."/>
            <person name="Kanesaki Y."/>
            <person name="Ishige T."/>
            <person name="Mura K."/>
            <person name="Hori T."/>
            <person name="Tamura T."/>
        </authorList>
    </citation>
    <scope>NUCLEOTIDE SEQUENCE [LARGE SCALE GENOMIC DNA]</scope>
    <source>
        <strain evidence="7 8">Ca-7</strain>
    </source>
</reference>
<dbReference type="EMBL" id="BIMX01000004">
    <property type="protein sequence ID" value="GCE98207.1"/>
    <property type="molecule type" value="Genomic_DNA"/>
</dbReference>
<dbReference type="Proteomes" id="UP000301737">
    <property type="component" value="Unassembled WGS sequence"/>
</dbReference>
<organism evidence="7 8">
    <name type="scientific">Zygosaccharomyces mellis</name>
    <dbReference type="NCBI Taxonomy" id="42258"/>
    <lineage>
        <taxon>Eukaryota</taxon>
        <taxon>Fungi</taxon>
        <taxon>Dikarya</taxon>
        <taxon>Ascomycota</taxon>
        <taxon>Saccharomycotina</taxon>
        <taxon>Saccharomycetes</taxon>
        <taxon>Saccharomycetales</taxon>
        <taxon>Saccharomycetaceae</taxon>
        <taxon>Zygosaccharomyces</taxon>
    </lineage>
</organism>
<dbReference type="InterPro" id="IPR031430">
    <property type="entry name" value="Osw5"/>
</dbReference>
<evidence type="ECO:0000313" key="8">
    <source>
        <dbReference type="Proteomes" id="UP000301737"/>
    </source>
</evidence>
<sequence length="348" mass="38496">MPQDSIKSNLKLNSSAHMKFAALSEKEVNNAKQQLSPTINVTVSPRPSESSKETAAKPLSLKEQIKTLGPINEIPNEKVKKLADSIKGPFTESEVQELLLSYTYTSGMVDGGCLSSAVVGKRRAQLNSKIRKIWTFVALKAVDSIDKLQSKLYEYFWLCAIYLNVWFPKLTSFFSEVFGENSGLSSFTENYVLPSCQRSAGLIKSGLIKLVTRFQKKPYSTAFISIVATINFVPILIFVIIMATLSSVYFLIYFVSFLAIAAAASFFIIPLLGVSFLFASAVVAFGFFSDITFKFAQALYIKTDHRLKSTLNKMGSQRNSSANSQPEDSPQVPLHSEVEQQLEPNANA</sequence>
<name>A0A4C2E1Y5_9SACH</name>
<feature type="region of interest" description="Disordered" evidence="5">
    <location>
        <begin position="314"/>
        <end position="348"/>
    </location>
</feature>
<feature type="transmembrane region" description="Helical" evidence="6">
    <location>
        <begin position="219"/>
        <end position="241"/>
    </location>
</feature>
<dbReference type="AlphaFoldDB" id="A0A4C2E1Y5"/>
<dbReference type="GO" id="GO:0016020">
    <property type="term" value="C:membrane"/>
    <property type="evidence" value="ECO:0007669"/>
    <property type="project" value="UniProtKB-SubCell"/>
</dbReference>
<protein>
    <submittedName>
        <fullName evidence="7">Uncharacterized protein</fullName>
    </submittedName>
</protein>
<evidence type="ECO:0000256" key="1">
    <source>
        <dbReference type="ARBA" id="ARBA00004141"/>
    </source>
</evidence>
<evidence type="ECO:0000256" key="3">
    <source>
        <dbReference type="ARBA" id="ARBA00022989"/>
    </source>
</evidence>
<feature type="transmembrane region" description="Helical" evidence="6">
    <location>
        <begin position="248"/>
        <end position="269"/>
    </location>
</feature>
<comment type="caution">
    <text evidence="7">The sequence shown here is derived from an EMBL/GenBank/DDBJ whole genome shotgun (WGS) entry which is preliminary data.</text>
</comment>
<evidence type="ECO:0000313" key="7">
    <source>
        <dbReference type="EMBL" id="GCE98207.1"/>
    </source>
</evidence>
<proteinExistence type="predicted"/>
<evidence type="ECO:0000256" key="6">
    <source>
        <dbReference type="SAM" id="Phobius"/>
    </source>
</evidence>
<keyword evidence="8" id="KW-1185">Reference proteome</keyword>
<feature type="compositionally biased region" description="Polar residues" evidence="5">
    <location>
        <begin position="314"/>
        <end position="328"/>
    </location>
</feature>
<comment type="subcellular location">
    <subcellularLocation>
        <location evidence="1">Membrane</location>
        <topology evidence="1">Multi-pass membrane protein</topology>
    </subcellularLocation>
</comment>
<accession>A0A4C2E1Y5</accession>
<evidence type="ECO:0000256" key="4">
    <source>
        <dbReference type="ARBA" id="ARBA00023136"/>
    </source>
</evidence>
<gene>
    <name evidence="7" type="ORF">ZYGM_003556</name>
</gene>
<keyword evidence="2 6" id="KW-0812">Transmembrane</keyword>
<evidence type="ECO:0000256" key="5">
    <source>
        <dbReference type="SAM" id="MobiDB-lite"/>
    </source>
</evidence>
<dbReference type="OrthoDB" id="4070395at2759"/>
<feature type="region of interest" description="Disordered" evidence="5">
    <location>
        <begin position="31"/>
        <end position="57"/>
    </location>
</feature>
<keyword evidence="4 6" id="KW-0472">Membrane</keyword>
<keyword evidence="3 6" id="KW-1133">Transmembrane helix</keyword>
<feature type="transmembrane region" description="Helical" evidence="6">
    <location>
        <begin position="275"/>
        <end position="296"/>
    </location>
</feature>